<evidence type="ECO:0000259" key="6">
    <source>
        <dbReference type="PROSITE" id="PS00745"/>
    </source>
</evidence>
<dbReference type="InterPro" id="IPR050057">
    <property type="entry name" value="Prokaryotic/Mito_RF"/>
</dbReference>
<reference evidence="7" key="1">
    <citation type="submission" date="2018-05" db="EMBL/GenBank/DDBJ databases">
        <authorList>
            <person name="Lanie J.A."/>
            <person name="Ng W.-L."/>
            <person name="Kazmierczak K.M."/>
            <person name="Andrzejewski T.M."/>
            <person name="Davidsen T.M."/>
            <person name="Wayne K.J."/>
            <person name="Tettelin H."/>
            <person name="Glass J.I."/>
            <person name="Rusch D."/>
            <person name="Podicherti R."/>
            <person name="Tsui H.-C.T."/>
            <person name="Winkler M.E."/>
        </authorList>
    </citation>
    <scope>NUCLEOTIDE SEQUENCE</scope>
</reference>
<sequence>MLDKLAEINVRFEKLTEELGQPDVVQDQERFRKLSQEHSGMQEIVECYHSYLEIQQELGDNRDLAESKEEDLEIREMAEQEIPQLRQKLDELEKQIQLLLIPKDPDDSRNTIIEIRAGTGGDEAALFARDLFQMYAHFSESRKWRIKLLNESKNDLGGFKEITFSIEGKDVFSHLKFEGGVHRVQRVPKTETQGRIHTSAATVAVLPEVEDVEIEINPGDLRIDVYRSSGPGGQSVNTTDSAVRITHIPTGLVVICQNEKSQLKNKAQALKVLRARLYEKELEAQQSVTAEQRRGMVGSGDRSERIRTYNFPQGRMTDHRINLTLYKLEDIMLGKLEQVIEPLLSHHQAEQLKAS</sequence>
<dbReference type="Pfam" id="PF00472">
    <property type="entry name" value="RF-1"/>
    <property type="match status" value="1"/>
</dbReference>
<dbReference type="Gene3D" id="6.10.140.1950">
    <property type="match status" value="1"/>
</dbReference>
<proteinExistence type="inferred from homology"/>
<protein>
    <recommendedName>
        <fullName evidence="6">Prokaryotic-type class I peptide chain release factors domain-containing protein</fullName>
    </recommendedName>
</protein>
<dbReference type="Pfam" id="PF03462">
    <property type="entry name" value="PCRF"/>
    <property type="match status" value="1"/>
</dbReference>
<dbReference type="Gene3D" id="3.30.70.1660">
    <property type="match status" value="1"/>
</dbReference>
<dbReference type="GO" id="GO:0005829">
    <property type="term" value="C:cytosol"/>
    <property type="evidence" value="ECO:0007669"/>
    <property type="project" value="UniProtKB-ARBA"/>
</dbReference>
<accession>A0A381QD00</accession>
<dbReference type="FunFam" id="3.30.70.1660:FF:000002">
    <property type="entry name" value="Peptide chain release factor 1"/>
    <property type="match status" value="1"/>
</dbReference>
<dbReference type="NCBIfam" id="TIGR00019">
    <property type="entry name" value="prfA"/>
    <property type="match status" value="1"/>
</dbReference>
<evidence type="ECO:0000256" key="3">
    <source>
        <dbReference type="ARBA" id="ARBA00022481"/>
    </source>
</evidence>
<dbReference type="InterPro" id="IPR005139">
    <property type="entry name" value="PCRF"/>
</dbReference>
<dbReference type="PANTHER" id="PTHR43804:SF7">
    <property type="entry name" value="LD18447P"/>
    <property type="match status" value="1"/>
</dbReference>
<name>A0A381QD00_9ZZZZ</name>
<dbReference type="EMBL" id="UINC01001306">
    <property type="protein sequence ID" value="SUZ77192.1"/>
    <property type="molecule type" value="Genomic_DNA"/>
</dbReference>
<evidence type="ECO:0000256" key="1">
    <source>
        <dbReference type="ARBA" id="ARBA00004496"/>
    </source>
</evidence>
<dbReference type="GO" id="GO:0016149">
    <property type="term" value="F:translation release factor activity, codon specific"/>
    <property type="evidence" value="ECO:0007669"/>
    <property type="project" value="InterPro"/>
</dbReference>
<comment type="similarity">
    <text evidence="2">Belongs to the prokaryotic/mitochondrial release factor family.</text>
</comment>
<keyword evidence="3" id="KW-0488">Methylation</keyword>
<dbReference type="SMART" id="SM00937">
    <property type="entry name" value="PCRF"/>
    <property type="match status" value="1"/>
</dbReference>
<dbReference type="NCBIfam" id="NF001859">
    <property type="entry name" value="PRK00591.1"/>
    <property type="match status" value="1"/>
</dbReference>
<organism evidence="7">
    <name type="scientific">marine metagenome</name>
    <dbReference type="NCBI Taxonomy" id="408172"/>
    <lineage>
        <taxon>unclassified sequences</taxon>
        <taxon>metagenomes</taxon>
        <taxon>ecological metagenomes</taxon>
    </lineage>
</organism>
<evidence type="ECO:0000256" key="5">
    <source>
        <dbReference type="ARBA" id="ARBA00022917"/>
    </source>
</evidence>
<keyword evidence="4" id="KW-0963">Cytoplasm</keyword>
<dbReference type="PANTHER" id="PTHR43804">
    <property type="entry name" value="LD18447P"/>
    <property type="match status" value="1"/>
</dbReference>
<dbReference type="InterPro" id="IPR004373">
    <property type="entry name" value="RF-1"/>
</dbReference>
<dbReference type="FunFam" id="3.30.70.1660:FF:000004">
    <property type="entry name" value="Peptide chain release factor 1"/>
    <property type="match status" value="1"/>
</dbReference>
<dbReference type="HAMAP" id="MF_00093">
    <property type="entry name" value="Rel_fac_1"/>
    <property type="match status" value="1"/>
</dbReference>
<gene>
    <name evidence="7" type="ORF">METZ01_LOCUS30046</name>
</gene>
<evidence type="ECO:0000256" key="4">
    <source>
        <dbReference type="ARBA" id="ARBA00022490"/>
    </source>
</evidence>
<evidence type="ECO:0000313" key="7">
    <source>
        <dbReference type="EMBL" id="SUZ77192.1"/>
    </source>
</evidence>
<dbReference type="SUPFAM" id="SSF75620">
    <property type="entry name" value="Release factor"/>
    <property type="match status" value="1"/>
</dbReference>
<dbReference type="PROSITE" id="PS00745">
    <property type="entry name" value="RF_PROK_I"/>
    <property type="match status" value="1"/>
</dbReference>
<dbReference type="FunFam" id="3.30.160.20:FF:000004">
    <property type="entry name" value="Peptide chain release factor 1"/>
    <property type="match status" value="1"/>
</dbReference>
<keyword evidence="5" id="KW-0648">Protein biosynthesis</keyword>
<evidence type="ECO:0000256" key="2">
    <source>
        <dbReference type="ARBA" id="ARBA00010835"/>
    </source>
</evidence>
<dbReference type="AlphaFoldDB" id="A0A381QD00"/>
<dbReference type="Gene3D" id="3.30.160.20">
    <property type="match status" value="1"/>
</dbReference>
<dbReference type="InterPro" id="IPR000352">
    <property type="entry name" value="Pep_chain_release_fac_I"/>
</dbReference>
<dbReference type="InterPro" id="IPR045853">
    <property type="entry name" value="Pep_chain_release_fac_I_sf"/>
</dbReference>
<feature type="domain" description="Prokaryotic-type class I peptide chain release factors" evidence="6">
    <location>
        <begin position="227"/>
        <end position="243"/>
    </location>
</feature>
<comment type="subcellular location">
    <subcellularLocation>
        <location evidence="1">Cytoplasm</location>
    </subcellularLocation>
</comment>